<evidence type="ECO:0000256" key="13">
    <source>
        <dbReference type="ARBA" id="ARBA00047984"/>
    </source>
</evidence>
<dbReference type="EMBL" id="JADXDR010000001">
    <property type="protein sequence ID" value="KAI7846490.1"/>
    <property type="molecule type" value="Genomic_DNA"/>
</dbReference>
<evidence type="ECO:0000256" key="7">
    <source>
        <dbReference type="ARBA" id="ARBA00022801"/>
    </source>
</evidence>
<keyword evidence="8" id="KW-0347">Helicase</keyword>
<dbReference type="GO" id="GO:0045025">
    <property type="term" value="C:mitochondrial degradosome"/>
    <property type="evidence" value="ECO:0007669"/>
    <property type="project" value="TreeGrafter"/>
</dbReference>
<feature type="compositionally biased region" description="Basic and acidic residues" evidence="14">
    <location>
        <begin position="725"/>
        <end position="740"/>
    </location>
</feature>
<keyword evidence="12" id="KW-1135">Mitochondrion nucleoid</keyword>
<dbReference type="GO" id="GO:0003724">
    <property type="term" value="F:RNA helicase activity"/>
    <property type="evidence" value="ECO:0007669"/>
    <property type="project" value="UniProtKB-EC"/>
</dbReference>
<dbReference type="SUPFAM" id="SSF52540">
    <property type="entry name" value="P-loop containing nucleoside triphosphate hydrolases"/>
    <property type="match status" value="1"/>
</dbReference>
<dbReference type="InterPro" id="IPR044774">
    <property type="entry name" value="Suv3_DEXQc"/>
</dbReference>
<comment type="subcellular location">
    <subcellularLocation>
        <location evidence="3">Mitochondrion matrix</location>
        <location evidence="3">Mitochondrion nucleoid</location>
    </subcellularLocation>
</comment>
<comment type="caution">
    <text evidence="17">The sequence shown here is derived from an EMBL/GenBank/DDBJ whole genome shotgun (WGS) entry which is preliminary data.</text>
</comment>
<evidence type="ECO:0000259" key="16">
    <source>
        <dbReference type="PROSITE" id="PS51194"/>
    </source>
</evidence>
<organism evidence="17 18">
    <name type="scientific">Chlorella ohadii</name>
    <dbReference type="NCBI Taxonomy" id="2649997"/>
    <lineage>
        <taxon>Eukaryota</taxon>
        <taxon>Viridiplantae</taxon>
        <taxon>Chlorophyta</taxon>
        <taxon>core chlorophytes</taxon>
        <taxon>Trebouxiophyceae</taxon>
        <taxon>Chlorellales</taxon>
        <taxon>Chlorellaceae</taxon>
        <taxon>Chlorella clade</taxon>
        <taxon>Chlorella</taxon>
    </lineage>
</organism>
<accession>A0AAD5DYR9</accession>
<dbReference type="Pfam" id="PF23703">
    <property type="entry name" value="DExH18_N"/>
    <property type="match status" value="1"/>
</dbReference>
<dbReference type="InterPro" id="IPR050699">
    <property type="entry name" value="RNA-DNA_Helicase"/>
</dbReference>
<keyword evidence="11" id="KW-0496">Mitochondrion</keyword>
<dbReference type="InterPro" id="IPR041082">
    <property type="entry name" value="Suv3_C_1"/>
</dbReference>
<comment type="catalytic activity">
    <reaction evidence="13">
        <text>ATP + H2O = ADP + phosphate + H(+)</text>
        <dbReference type="Rhea" id="RHEA:13065"/>
        <dbReference type="ChEBI" id="CHEBI:15377"/>
        <dbReference type="ChEBI" id="CHEBI:15378"/>
        <dbReference type="ChEBI" id="CHEBI:30616"/>
        <dbReference type="ChEBI" id="CHEBI:43474"/>
        <dbReference type="ChEBI" id="CHEBI:456216"/>
        <dbReference type="EC" id="3.6.4.13"/>
    </reaction>
</comment>
<dbReference type="FunFam" id="3.40.50.300:FF:000269">
    <property type="entry name" value="ATP-dependent RNA helicase SUPV3L1, mitochondrial"/>
    <property type="match status" value="1"/>
</dbReference>
<dbReference type="Pfam" id="PF22527">
    <property type="entry name" value="DEXQc_Suv3"/>
    <property type="match status" value="1"/>
</dbReference>
<feature type="compositionally biased region" description="Low complexity" evidence="14">
    <location>
        <begin position="848"/>
        <end position="870"/>
    </location>
</feature>
<keyword evidence="18" id="KW-1185">Reference proteome</keyword>
<dbReference type="InterPro" id="IPR001650">
    <property type="entry name" value="Helicase_C-like"/>
</dbReference>
<name>A0AAD5DYR9_9CHLO</name>
<reference evidence="17" key="1">
    <citation type="submission" date="2020-11" db="EMBL/GenBank/DDBJ databases">
        <title>Chlorella ohadii genome sequencing and assembly.</title>
        <authorList>
            <person name="Murik O."/>
            <person name="Treves H."/>
            <person name="Kedem I."/>
            <person name="Shotland Y."/>
            <person name="Kaplan A."/>
        </authorList>
    </citation>
    <scope>NUCLEOTIDE SEQUENCE</scope>
    <source>
        <strain evidence="17">1</strain>
    </source>
</reference>
<dbReference type="InterPro" id="IPR022192">
    <property type="entry name" value="SUV3_C"/>
</dbReference>
<evidence type="ECO:0000313" key="17">
    <source>
        <dbReference type="EMBL" id="KAI7846490.1"/>
    </source>
</evidence>
<dbReference type="Pfam" id="PF00271">
    <property type="entry name" value="Helicase_C"/>
    <property type="match status" value="1"/>
</dbReference>
<dbReference type="Gene3D" id="3.40.50.300">
    <property type="entry name" value="P-loop containing nucleotide triphosphate hydrolases"/>
    <property type="match status" value="2"/>
</dbReference>
<feature type="compositionally biased region" description="Low complexity" evidence="14">
    <location>
        <begin position="625"/>
        <end position="638"/>
    </location>
</feature>
<evidence type="ECO:0000256" key="14">
    <source>
        <dbReference type="SAM" id="MobiDB-lite"/>
    </source>
</evidence>
<evidence type="ECO:0000256" key="5">
    <source>
        <dbReference type="ARBA" id="ARBA00012552"/>
    </source>
</evidence>
<dbReference type="InterPro" id="IPR055206">
    <property type="entry name" value="DEXQc_SUV3"/>
</dbReference>
<dbReference type="SMART" id="SM00487">
    <property type="entry name" value="DEXDc"/>
    <property type="match status" value="1"/>
</dbReference>
<evidence type="ECO:0000256" key="3">
    <source>
        <dbReference type="ARBA" id="ARBA00004436"/>
    </source>
</evidence>
<dbReference type="PANTHER" id="PTHR12131">
    <property type="entry name" value="ATP-DEPENDENT RNA AND DNA HELICASE"/>
    <property type="match status" value="1"/>
</dbReference>
<evidence type="ECO:0000256" key="11">
    <source>
        <dbReference type="ARBA" id="ARBA00023128"/>
    </source>
</evidence>
<feature type="region of interest" description="Disordered" evidence="14">
    <location>
        <begin position="665"/>
        <end position="763"/>
    </location>
</feature>
<dbReference type="CDD" id="cd17913">
    <property type="entry name" value="DEXQc_Suv3"/>
    <property type="match status" value="1"/>
</dbReference>
<comment type="subunit">
    <text evidence="4">Homodimer; in free form. Component of the mitochondrial degradosome (mtEXO) complex which is a heteropentamer containing 2 copies of SUPV3L1 and 3 copies of PNPT1.</text>
</comment>
<gene>
    <name evidence="17" type="ORF">COHA_000025</name>
</gene>
<dbReference type="PROSITE" id="PS51192">
    <property type="entry name" value="HELICASE_ATP_BIND_1"/>
    <property type="match status" value="1"/>
</dbReference>
<protein>
    <recommendedName>
        <fullName evidence="5">RNA helicase</fullName>
        <ecNumber evidence="5">3.6.4.13</ecNumber>
    </recommendedName>
</protein>
<feature type="compositionally biased region" description="Basic and acidic residues" evidence="14">
    <location>
        <begin position="604"/>
        <end position="615"/>
    </location>
</feature>
<dbReference type="PROSITE" id="PS51194">
    <property type="entry name" value="HELICASE_CTER"/>
    <property type="match status" value="1"/>
</dbReference>
<evidence type="ECO:0000259" key="15">
    <source>
        <dbReference type="PROSITE" id="PS51192"/>
    </source>
</evidence>
<dbReference type="InterPro" id="IPR014001">
    <property type="entry name" value="Helicase_ATP-bd"/>
</dbReference>
<dbReference type="GO" id="GO:0042645">
    <property type="term" value="C:mitochondrial nucleoid"/>
    <property type="evidence" value="ECO:0007669"/>
    <property type="project" value="UniProtKB-SubCell"/>
</dbReference>
<dbReference type="Pfam" id="PF12513">
    <property type="entry name" value="SUV3_C"/>
    <property type="match status" value="1"/>
</dbReference>
<dbReference type="GO" id="GO:0000965">
    <property type="term" value="P:mitochondrial RNA 3'-end processing"/>
    <property type="evidence" value="ECO:0007669"/>
    <property type="project" value="TreeGrafter"/>
</dbReference>
<proteinExistence type="predicted"/>
<evidence type="ECO:0000256" key="1">
    <source>
        <dbReference type="ARBA" id="ARBA00001936"/>
    </source>
</evidence>
<dbReference type="PANTHER" id="PTHR12131:SF28">
    <property type="entry name" value="DEXH-BOX ATP-DEPENDENT RNA HELICASE DEXH18, MITOCHONDRIAL"/>
    <property type="match status" value="1"/>
</dbReference>
<feature type="region of interest" description="Disordered" evidence="14">
    <location>
        <begin position="803"/>
        <end position="879"/>
    </location>
</feature>
<sequence length="879" mass="96580">MAEPQASPAPGAALPPYEQLKYRAAAAVKLGGTSGAAQPLVALSAGQRSHFDRLLLNFQLSGSVKDQALALYVNSKLYAEAVPQFHEWLLAGMDGQLRDALMGLQAGPAAQEALFPLFAQFVLERYTDDIKAYREKVQTVDLRNPHQWFPVARALQRRIIYHAGPTNSGKTYNALQAMRAAQSGVYCGPLRLLAMEVYDTCNADGLYCNLITGQERREVPGAGHTACTVEMVSMQRRVDVAVIDEIQMIGDETRGWAWTRALMGVPANEVHLCGDGSAVPLVRRICEEMGESFQLNEYDRFTKLTVEEDGLVGGYSAVQPGDCIVAFSRRDIYSIKQYIEQETKHRACVVYGALPPETRRQQAKLFNEPDNAYRVMVASDAVGMGLNLNIRRVIFHAVTKFEGGKVSVPVSVSMLKQIAGRAGRRSSQWPEGLATCRDPADVARLQEALAESVVAVAAMLGELGLSVKDMFNFCMAPASASDLRLSAALLQFATKYSKGQPVTLDISVPDRVPASTEELRHMEAAHQVVMLWLWLSYRFDAEVFPQRDKIQALAERICGLLDKGLRRLTRMSKSGIDIAELPSRPEHENMLECFGDELEMLESQRRQQRLNETRGKRQGRRRAAPSEAQAAALAAAGELDGEAGEGSEAGQLAESLRGAIEARLQREQRREVRPRRKGWQADQQAAAGEGTGAADGEAQLQQQQRRQQPEKEKAVAPGQHRHQRRQAEKQAERQRQRQQAEEQGQLGRPGGSGLPGKRRTPEQQAAFVERMRAQRERRAELKRMRVEERQRTAMAYVMGAEEAAAATDAAPATHHPTKSHVRRERLSAAAAGPPGQHGVPEGSGSRQGSNAGSDSKGSSGSSGAAPIRSGWNRLMSLFK</sequence>
<dbReference type="Pfam" id="PF18147">
    <property type="entry name" value="Suv3_C_1"/>
    <property type="match status" value="1"/>
</dbReference>
<feature type="domain" description="Helicase ATP-binding" evidence="15">
    <location>
        <begin position="151"/>
        <end position="296"/>
    </location>
</feature>
<feature type="compositionally biased region" description="Low complexity" evidence="14">
    <location>
        <begin position="803"/>
        <end position="814"/>
    </location>
</feature>
<dbReference type="InterPro" id="IPR027417">
    <property type="entry name" value="P-loop_NTPase"/>
</dbReference>
<dbReference type="CDD" id="cd18805">
    <property type="entry name" value="SF2_C_suv3"/>
    <property type="match status" value="1"/>
</dbReference>
<dbReference type="GO" id="GO:0016787">
    <property type="term" value="F:hydrolase activity"/>
    <property type="evidence" value="ECO:0007669"/>
    <property type="project" value="UniProtKB-KW"/>
</dbReference>
<feature type="region of interest" description="Disordered" evidence="14">
    <location>
        <begin position="604"/>
        <end position="651"/>
    </location>
</feature>
<keyword evidence="6" id="KW-0547">Nucleotide-binding</keyword>
<keyword evidence="10" id="KW-0809">Transit peptide</keyword>
<feature type="domain" description="Helicase C-terminal" evidence="16">
    <location>
        <begin position="297"/>
        <end position="464"/>
    </location>
</feature>
<dbReference type="SMART" id="SM00490">
    <property type="entry name" value="HELICc"/>
    <property type="match status" value="1"/>
</dbReference>
<evidence type="ECO:0000256" key="10">
    <source>
        <dbReference type="ARBA" id="ARBA00022946"/>
    </source>
</evidence>
<dbReference type="Proteomes" id="UP001205105">
    <property type="component" value="Unassembled WGS sequence"/>
</dbReference>
<evidence type="ECO:0000256" key="2">
    <source>
        <dbReference type="ARBA" id="ARBA00001946"/>
    </source>
</evidence>
<keyword evidence="7" id="KW-0378">Hydrolase</keyword>
<comment type="cofactor">
    <cofactor evidence="2">
        <name>Mg(2+)</name>
        <dbReference type="ChEBI" id="CHEBI:18420"/>
    </cofactor>
</comment>
<dbReference type="FunFam" id="3.40.50.300:FF:000957">
    <property type="entry name" value="ATP-dependent RNA helicase SUV3L, mitochondrial"/>
    <property type="match status" value="1"/>
</dbReference>
<dbReference type="InterPro" id="IPR056377">
    <property type="entry name" value="DExH18_N"/>
</dbReference>
<evidence type="ECO:0000256" key="9">
    <source>
        <dbReference type="ARBA" id="ARBA00022840"/>
    </source>
</evidence>
<dbReference type="GO" id="GO:0005524">
    <property type="term" value="F:ATP binding"/>
    <property type="evidence" value="ECO:0007669"/>
    <property type="project" value="UniProtKB-KW"/>
</dbReference>
<dbReference type="EC" id="3.6.4.13" evidence="5"/>
<evidence type="ECO:0000256" key="8">
    <source>
        <dbReference type="ARBA" id="ARBA00022806"/>
    </source>
</evidence>
<evidence type="ECO:0000313" key="18">
    <source>
        <dbReference type="Proteomes" id="UP001205105"/>
    </source>
</evidence>
<feature type="compositionally biased region" description="Low complexity" evidence="14">
    <location>
        <begin position="680"/>
        <end position="706"/>
    </location>
</feature>
<dbReference type="Gene3D" id="1.20.272.40">
    <property type="match status" value="1"/>
</dbReference>
<keyword evidence="9" id="KW-0067">ATP-binding</keyword>
<evidence type="ECO:0000256" key="12">
    <source>
        <dbReference type="ARBA" id="ARBA00023271"/>
    </source>
</evidence>
<evidence type="ECO:0000256" key="6">
    <source>
        <dbReference type="ARBA" id="ARBA00022741"/>
    </source>
</evidence>
<evidence type="ECO:0000256" key="4">
    <source>
        <dbReference type="ARBA" id="ARBA00011661"/>
    </source>
</evidence>
<dbReference type="AlphaFoldDB" id="A0AAD5DYR9"/>
<comment type="cofactor">
    <cofactor evidence="1">
        <name>Mn(2+)</name>
        <dbReference type="ChEBI" id="CHEBI:29035"/>
    </cofactor>
</comment>